<evidence type="ECO:0000256" key="1">
    <source>
        <dbReference type="ARBA" id="ARBA00000077"/>
    </source>
</evidence>
<evidence type="ECO:0000313" key="16">
    <source>
        <dbReference type="Proteomes" id="UP000002457"/>
    </source>
</evidence>
<feature type="binding site" evidence="12">
    <location>
        <position position="110"/>
    </location>
    <ligand>
        <name>a divalent metal cation</name>
        <dbReference type="ChEBI" id="CHEBI:60240"/>
    </ligand>
</feature>
<organism evidence="15 16">
    <name type="scientific">Methanosphaerula palustris (strain ATCC BAA-1556 / DSM 19958 / E1-9c)</name>
    <dbReference type="NCBI Taxonomy" id="521011"/>
    <lineage>
        <taxon>Archaea</taxon>
        <taxon>Methanobacteriati</taxon>
        <taxon>Methanobacteriota</taxon>
        <taxon>Stenosarchaea group</taxon>
        <taxon>Methanomicrobia</taxon>
        <taxon>Methanomicrobiales</taxon>
        <taxon>Methanoregulaceae</taxon>
        <taxon>Methanosphaerula</taxon>
    </lineage>
</organism>
<dbReference type="GO" id="GO:0006298">
    <property type="term" value="P:mismatch repair"/>
    <property type="evidence" value="ECO:0007669"/>
    <property type="project" value="TreeGrafter"/>
</dbReference>
<proteinExistence type="inferred from homology"/>
<dbReference type="STRING" id="521011.Mpal_0022"/>
<dbReference type="EMBL" id="CP001338">
    <property type="protein sequence ID" value="ACL15418.1"/>
    <property type="molecule type" value="Genomic_DNA"/>
</dbReference>
<comment type="catalytic activity">
    <reaction evidence="1 12 13">
        <text>Endonucleolytic cleavage to 5'-phosphomonoester.</text>
        <dbReference type="EC" id="3.1.26.4"/>
    </reaction>
</comment>
<dbReference type="InterPro" id="IPR012337">
    <property type="entry name" value="RNaseH-like_sf"/>
</dbReference>
<dbReference type="Pfam" id="PF01351">
    <property type="entry name" value="RNase_HII"/>
    <property type="match status" value="1"/>
</dbReference>
<evidence type="ECO:0000256" key="4">
    <source>
        <dbReference type="ARBA" id="ARBA00004496"/>
    </source>
</evidence>
<name>B8GI67_METPE</name>
<dbReference type="KEGG" id="mpl:Mpal_0022"/>
<dbReference type="EC" id="3.1.26.4" evidence="13"/>
<dbReference type="InterPro" id="IPR036397">
    <property type="entry name" value="RNaseH_sf"/>
</dbReference>
<dbReference type="GO" id="GO:0046872">
    <property type="term" value="F:metal ion binding"/>
    <property type="evidence" value="ECO:0007669"/>
    <property type="project" value="UniProtKB-KW"/>
</dbReference>
<comment type="cofactor">
    <cofactor evidence="2">
        <name>Mg(2+)</name>
        <dbReference type="ChEBI" id="CHEBI:18420"/>
    </cofactor>
</comment>
<dbReference type="InterPro" id="IPR004641">
    <property type="entry name" value="RNase_HIII"/>
</dbReference>
<keyword evidence="16" id="KW-1185">Reference proteome</keyword>
<dbReference type="Proteomes" id="UP000002457">
    <property type="component" value="Chromosome"/>
</dbReference>
<keyword evidence="10 12" id="KW-0378">Hydrolase</keyword>
<comment type="similarity">
    <text evidence="5">Belongs to the RNase HII family. RnhC subfamily.</text>
</comment>
<evidence type="ECO:0000256" key="9">
    <source>
        <dbReference type="ARBA" id="ARBA00022759"/>
    </source>
</evidence>
<keyword evidence="11" id="KW-0460">Magnesium</keyword>
<dbReference type="Gene3D" id="3.30.420.10">
    <property type="entry name" value="Ribonuclease H-like superfamily/Ribonuclease H"/>
    <property type="match status" value="1"/>
</dbReference>
<feature type="binding site" evidence="12">
    <location>
        <position position="217"/>
    </location>
    <ligand>
        <name>a divalent metal cation</name>
        <dbReference type="ChEBI" id="CHEBI:60240"/>
    </ligand>
</feature>
<dbReference type="GO" id="GO:0005737">
    <property type="term" value="C:cytoplasm"/>
    <property type="evidence" value="ECO:0007669"/>
    <property type="project" value="UniProtKB-SubCell"/>
</dbReference>
<dbReference type="GO" id="GO:0004523">
    <property type="term" value="F:RNA-DNA hybrid ribonuclease activity"/>
    <property type="evidence" value="ECO:0007669"/>
    <property type="project" value="UniProtKB-UniRule"/>
</dbReference>
<evidence type="ECO:0000256" key="11">
    <source>
        <dbReference type="ARBA" id="ARBA00022842"/>
    </source>
</evidence>
<dbReference type="GO" id="GO:0032299">
    <property type="term" value="C:ribonuclease H2 complex"/>
    <property type="evidence" value="ECO:0007669"/>
    <property type="project" value="TreeGrafter"/>
</dbReference>
<dbReference type="GO" id="GO:0043137">
    <property type="term" value="P:DNA replication, removal of RNA primer"/>
    <property type="evidence" value="ECO:0007669"/>
    <property type="project" value="TreeGrafter"/>
</dbReference>
<evidence type="ECO:0000313" key="15">
    <source>
        <dbReference type="EMBL" id="ACL15418.1"/>
    </source>
</evidence>
<evidence type="ECO:0000256" key="6">
    <source>
        <dbReference type="ARBA" id="ARBA00022490"/>
    </source>
</evidence>
<evidence type="ECO:0000256" key="12">
    <source>
        <dbReference type="PROSITE-ProRule" id="PRU01319"/>
    </source>
</evidence>
<evidence type="ECO:0000259" key="14">
    <source>
        <dbReference type="PROSITE" id="PS51975"/>
    </source>
</evidence>
<keyword evidence="8 12" id="KW-0479">Metal-binding</keyword>
<dbReference type="RefSeq" id="WP_012616737.1">
    <property type="nucleotide sequence ID" value="NC_011832.1"/>
</dbReference>
<comment type="cofactor">
    <cofactor evidence="12">
        <name>Mn(2+)</name>
        <dbReference type="ChEBI" id="CHEBI:29035"/>
    </cofactor>
    <cofactor evidence="12">
        <name>Mg(2+)</name>
        <dbReference type="ChEBI" id="CHEBI:18420"/>
    </cofactor>
    <text evidence="12">Manganese or magnesium. Binds 1 divalent metal ion per monomer in the absence of substrate. May bind a second metal ion after substrate binding.</text>
</comment>
<dbReference type="PANTHER" id="PTHR10954">
    <property type="entry name" value="RIBONUCLEASE H2 SUBUNIT A"/>
    <property type="match status" value="1"/>
</dbReference>
<accession>B8GI67</accession>
<dbReference type="GeneID" id="7270134"/>
<dbReference type="SUPFAM" id="SSF53098">
    <property type="entry name" value="Ribonuclease H-like"/>
    <property type="match status" value="1"/>
</dbReference>
<keyword evidence="6" id="KW-0963">Cytoplasm</keyword>
<evidence type="ECO:0000256" key="13">
    <source>
        <dbReference type="RuleBase" id="RU003515"/>
    </source>
</evidence>
<feature type="binding site" evidence="12">
    <location>
        <position position="111"/>
    </location>
    <ligand>
        <name>a divalent metal cation</name>
        <dbReference type="ChEBI" id="CHEBI:60240"/>
    </ligand>
</feature>
<protein>
    <recommendedName>
        <fullName evidence="13">Ribonuclease</fullName>
        <ecNumber evidence="13">3.1.26.4</ecNumber>
    </recommendedName>
</protein>
<dbReference type="PROSITE" id="PS51975">
    <property type="entry name" value="RNASE_H_2"/>
    <property type="match status" value="1"/>
</dbReference>
<dbReference type="AlphaFoldDB" id="B8GI67"/>
<dbReference type="NCBIfam" id="TIGR00716">
    <property type="entry name" value="rnhC"/>
    <property type="match status" value="1"/>
</dbReference>
<dbReference type="InterPro" id="IPR024567">
    <property type="entry name" value="RNase_HII/HIII_dom"/>
</dbReference>
<evidence type="ECO:0000256" key="3">
    <source>
        <dbReference type="ARBA" id="ARBA00004065"/>
    </source>
</evidence>
<dbReference type="HOGENOM" id="CLU_059546_3_0_2"/>
<evidence type="ECO:0000256" key="8">
    <source>
        <dbReference type="ARBA" id="ARBA00022723"/>
    </source>
</evidence>
<dbReference type="GO" id="GO:0003723">
    <property type="term" value="F:RNA binding"/>
    <property type="evidence" value="ECO:0007669"/>
    <property type="project" value="UniProtKB-UniRule"/>
</dbReference>
<comment type="function">
    <text evidence="3 13">Endonuclease that specifically degrades the RNA of RNA-DNA hybrids.</text>
</comment>
<keyword evidence="9 12" id="KW-0255">Endonuclease</keyword>
<feature type="domain" description="RNase H type-2" evidence="14">
    <location>
        <begin position="104"/>
        <end position="318"/>
    </location>
</feature>
<reference evidence="15 16" key="1">
    <citation type="journal article" date="2015" name="Genome Announc.">
        <title>Complete Genome Sequence of Methanosphaerula palustris E1-9CT, a Hydrogenotrophic Methanogen Isolated from a Minerotrophic Fen Peatland.</title>
        <authorList>
            <person name="Cadillo-Quiroz H."/>
            <person name="Browne P."/>
            <person name="Kyrpides N."/>
            <person name="Woyke T."/>
            <person name="Goodwin L."/>
            <person name="Detter C."/>
            <person name="Yavitt J.B."/>
            <person name="Zinder S.H."/>
        </authorList>
    </citation>
    <scope>NUCLEOTIDE SEQUENCE [LARGE SCALE GENOMIC DNA]</scope>
    <source>
        <strain evidence="16">ATCC BAA-1556 / DSM 19958 / E1-9c</strain>
    </source>
</reference>
<dbReference type="CDD" id="cd06590">
    <property type="entry name" value="RNase_HII_bacteria_HIII_like"/>
    <property type="match status" value="1"/>
</dbReference>
<sequence length="318" mass="33986">MSLFQASPPDEFYQEIATRLNAAGIQAGPRRTIAYGFQFQVSTSEWSTLLRVYQKKSGAVTVDYSQVRNSQAEAALKAAIAGREVSTPQTADPSGTLKNLAALPLLIGSDESGKGDYFGPLVVAAVCLDQQGAARLRAAGVTDSKALSDQENLSLASVVRKVAVSISVKVLLPEEYNARYAATARAGGTLNDLLASVHAEAIQRVAAESGCTTVLVDQFAGERVLDDLLAVRYPGLRVVQRPRAEQETPVAAASVLARARFLEDLDLLGMPYNVHLLKGASAGVTKQAAQMVDRYGSGVLRTVAKIHFRTTSKICRDY</sequence>
<dbReference type="eggNOG" id="arCOG04121">
    <property type="taxonomic scope" value="Archaea"/>
</dbReference>
<evidence type="ECO:0000256" key="5">
    <source>
        <dbReference type="ARBA" id="ARBA00008378"/>
    </source>
</evidence>
<comment type="subcellular location">
    <subcellularLocation>
        <location evidence="4">Cytoplasm</location>
    </subcellularLocation>
</comment>
<evidence type="ECO:0000256" key="2">
    <source>
        <dbReference type="ARBA" id="ARBA00001946"/>
    </source>
</evidence>
<evidence type="ECO:0000256" key="7">
    <source>
        <dbReference type="ARBA" id="ARBA00022722"/>
    </source>
</evidence>
<dbReference type="PANTHER" id="PTHR10954:SF23">
    <property type="entry name" value="RIBONUCLEASE"/>
    <property type="match status" value="1"/>
</dbReference>
<dbReference type="OrthoDB" id="117958at2157"/>
<dbReference type="InterPro" id="IPR001352">
    <property type="entry name" value="RNase_HII/HIII"/>
</dbReference>
<evidence type="ECO:0000256" key="10">
    <source>
        <dbReference type="ARBA" id="ARBA00022801"/>
    </source>
</evidence>
<keyword evidence="7 12" id="KW-0540">Nuclease</keyword>
<gene>
    <name evidence="15" type="ordered locus">Mpal_0022</name>
</gene>